<dbReference type="HOGENOM" id="CLU_001265_1_1_1"/>
<protein>
    <submittedName>
        <fullName evidence="6">MFS monocarboxylate transporter</fullName>
    </submittedName>
</protein>
<keyword evidence="4" id="KW-0812">Transmembrane</keyword>
<proteinExistence type="inferred from homology"/>
<feature type="transmembrane region" description="Helical" evidence="4">
    <location>
        <begin position="106"/>
        <end position="125"/>
    </location>
</feature>
<reference evidence="6 7" key="1">
    <citation type="journal article" date="2012" name="New Phytol.">
        <title>Insight into trade-off between wood decay and parasitism from the genome of a fungal forest pathogen.</title>
        <authorList>
            <person name="Olson A."/>
            <person name="Aerts A."/>
            <person name="Asiegbu F."/>
            <person name="Belbahri L."/>
            <person name="Bouzid O."/>
            <person name="Broberg A."/>
            <person name="Canback B."/>
            <person name="Coutinho P.M."/>
            <person name="Cullen D."/>
            <person name="Dalman K."/>
            <person name="Deflorio G."/>
            <person name="van Diepen L.T."/>
            <person name="Dunand C."/>
            <person name="Duplessis S."/>
            <person name="Durling M."/>
            <person name="Gonthier P."/>
            <person name="Grimwood J."/>
            <person name="Fossdal C.G."/>
            <person name="Hansson D."/>
            <person name="Henrissat B."/>
            <person name="Hietala A."/>
            <person name="Himmelstrand K."/>
            <person name="Hoffmeister D."/>
            <person name="Hogberg N."/>
            <person name="James T.Y."/>
            <person name="Karlsson M."/>
            <person name="Kohler A."/>
            <person name="Kues U."/>
            <person name="Lee Y.H."/>
            <person name="Lin Y.C."/>
            <person name="Lind M."/>
            <person name="Lindquist E."/>
            <person name="Lombard V."/>
            <person name="Lucas S."/>
            <person name="Lunden K."/>
            <person name="Morin E."/>
            <person name="Murat C."/>
            <person name="Park J."/>
            <person name="Raffaello T."/>
            <person name="Rouze P."/>
            <person name="Salamov A."/>
            <person name="Schmutz J."/>
            <person name="Solheim H."/>
            <person name="Stahlberg J."/>
            <person name="Velez H."/>
            <person name="de Vries R.P."/>
            <person name="Wiebenga A."/>
            <person name="Woodward S."/>
            <person name="Yakovlev I."/>
            <person name="Garbelotto M."/>
            <person name="Martin F."/>
            <person name="Grigoriev I.V."/>
            <person name="Stenlid J."/>
        </authorList>
    </citation>
    <scope>NUCLEOTIDE SEQUENCE [LARGE SCALE GENOMIC DNA]</scope>
    <source>
        <strain evidence="6 7">TC 32-1</strain>
    </source>
</reference>
<dbReference type="InParanoid" id="W4KI42"/>
<evidence type="ECO:0000256" key="2">
    <source>
        <dbReference type="ARBA" id="ARBA00006727"/>
    </source>
</evidence>
<evidence type="ECO:0000313" key="6">
    <source>
        <dbReference type="EMBL" id="ETW84741.1"/>
    </source>
</evidence>
<dbReference type="GO" id="GO:0016020">
    <property type="term" value="C:membrane"/>
    <property type="evidence" value="ECO:0007669"/>
    <property type="project" value="UniProtKB-SubCell"/>
</dbReference>
<dbReference type="PROSITE" id="PS50850">
    <property type="entry name" value="MFS"/>
    <property type="match status" value="1"/>
</dbReference>
<comment type="subcellular location">
    <subcellularLocation>
        <location evidence="1">Membrane</location>
        <topology evidence="1">Multi-pass membrane protein</topology>
    </subcellularLocation>
</comment>
<dbReference type="AlphaFoldDB" id="W4KI42"/>
<dbReference type="RefSeq" id="XP_009543299.1">
    <property type="nucleotide sequence ID" value="XM_009545004.1"/>
</dbReference>
<feature type="transmembrane region" description="Helical" evidence="4">
    <location>
        <begin position="196"/>
        <end position="216"/>
    </location>
</feature>
<accession>W4KI42</accession>
<comment type="similarity">
    <text evidence="2">Belongs to the major facilitator superfamily. Monocarboxylate porter (TC 2.A.1.13) family.</text>
</comment>
<dbReference type="PANTHER" id="PTHR11360">
    <property type="entry name" value="MONOCARBOXYLATE TRANSPORTER"/>
    <property type="match status" value="1"/>
</dbReference>
<gene>
    <name evidence="6" type="ORF">HETIRDRAFT_63463</name>
</gene>
<name>W4KI42_HETIT</name>
<feature type="transmembrane region" description="Helical" evidence="4">
    <location>
        <begin position="36"/>
        <end position="54"/>
    </location>
</feature>
<keyword evidence="7" id="KW-1185">Reference proteome</keyword>
<evidence type="ECO:0000259" key="5">
    <source>
        <dbReference type="PROSITE" id="PS50850"/>
    </source>
</evidence>
<dbReference type="InterPro" id="IPR011701">
    <property type="entry name" value="MFS"/>
</dbReference>
<evidence type="ECO:0000256" key="3">
    <source>
        <dbReference type="SAM" id="MobiDB-lite"/>
    </source>
</evidence>
<feature type="transmembrane region" description="Helical" evidence="4">
    <location>
        <begin position="271"/>
        <end position="290"/>
    </location>
</feature>
<dbReference type="InterPro" id="IPR020846">
    <property type="entry name" value="MFS_dom"/>
</dbReference>
<dbReference type="KEGG" id="hir:HETIRDRAFT_63463"/>
<feature type="transmembrane region" description="Helical" evidence="4">
    <location>
        <begin position="371"/>
        <end position="392"/>
    </location>
</feature>
<dbReference type="PANTHER" id="PTHR11360:SF234">
    <property type="entry name" value="MFS-TYPE TRANSPORTER DBAD-RELATED"/>
    <property type="match status" value="1"/>
</dbReference>
<keyword evidence="4" id="KW-0472">Membrane</keyword>
<dbReference type="InterPro" id="IPR036259">
    <property type="entry name" value="MFS_trans_sf"/>
</dbReference>
<sequence length="432" mass="45894">MDIPNPQSQPQAEPDTVPSAQEKPAAPVRVDGGLRAWLTILGGWICLFCTFGYSNAFGVYQDLYTRDGAASASRVSWIGSVQLFFLVGMGLPAGKLLDMGYFRQTILAGSLLYVFSLFMLSLAHVDKYYQIFLSQGLGMGIGGGLIYLPAVAIQAHHWQARRAFAIGIVFTGGSVGGIIFPIMLNQLFHNSVGFAWGVRASAFLILGLLVIANLIMSPRPPSTGKPPGGQAAPSGLAGMARDVPFLLVIFGAFCVNWGLFFPYFYIQLYSILHGAGVTFSFYTLAIMNGASILGRTIPNFLADTVGPFNNFVPACLGPGIMLFALLGIRSTAGIVVFAIIYGFFTGAFVSLLAPTIATLTANKGEIGLRMGVAFFLTSFGSLFGTPVQGALLGTTFTWSRPIIFSAVMSVAGTVGVGIARQMVARRKGSQVV</sequence>
<feature type="compositionally biased region" description="Polar residues" evidence="3">
    <location>
        <begin position="1"/>
        <end position="11"/>
    </location>
</feature>
<dbReference type="Gene3D" id="1.20.1250.20">
    <property type="entry name" value="MFS general substrate transporter like domains"/>
    <property type="match status" value="2"/>
</dbReference>
<dbReference type="GO" id="GO:0022857">
    <property type="term" value="F:transmembrane transporter activity"/>
    <property type="evidence" value="ECO:0007669"/>
    <property type="project" value="InterPro"/>
</dbReference>
<dbReference type="EMBL" id="KI925456">
    <property type="protein sequence ID" value="ETW84741.1"/>
    <property type="molecule type" value="Genomic_DNA"/>
</dbReference>
<dbReference type="Pfam" id="PF07690">
    <property type="entry name" value="MFS_1"/>
    <property type="match status" value="1"/>
</dbReference>
<feature type="transmembrane region" description="Helical" evidence="4">
    <location>
        <begin position="163"/>
        <end position="184"/>
    </location>
</feature>
<feature type="transmembrane region" description="Helical" evidence="4">
    <location>
        <begin position="311"/>
        <end position="328"/>
    </location>
</feature>
<evidence type="ECO:0000313" key="7">
    <source>
        <dbReference type="Proteomes" id="UP000030671"/>
    </source>
</evidence>
<dbReference type="Proteomes" id="UP000030671">
    <property type="component" value="Unassembled WGS sequence"/>
</dbReference>
<feature type="transmembrane region" description="Helical" evidence="4">
    <location>
        <begin position="74"/>
        <end position="94"/>
    </location>
</feature>
<feature type="region of interest" description="Disordered" evidence="3">
    <location>
        <begin position="1"/>
        <end position="23"/>
    </location>
</feature>
<feature type="domain" description="Major facilitator superfamily (MFS) profile" evidence="5">
    <location>
        <begin position="35"/>
        <end position="427"/>
    </location>
</feature>
<dbReference type="GeneID" id="20678641"/>
<evidence type="ECO:0000256" key="4">
    <source>
        <dbReference type="SAM" id="Phobius"/>
    </source>
</evidence>
<feature type="transmembrane region" description="Helical" evidence="4">
    <location>
        <begin position="131"/>
        <end position="151"/>
    </location>
</feature>
<organism evidence="6 7">
    <name type="scientific">Heterobasidion irregulare (strain TC 32-1)</name>
    <dbReference type="NCBI Taxonomy" id="747525"/>
    <lineage>
        <taxon>Eukaryota</taxon>
        <taxon>Fungi</taxon>
        <taxon>Dikarya</taxon>
        <taxon>Basidiomycota</taxon>
        <taxon>Agaricomycotina</taxon>
        <taxon>Agaricomycetes</taxon>
        <taxon>Russulales</taxon>
        <taxon>Bondarzewiaceae</taxon>
        <taxon>Heterobasidion</taxon>
        <taxon>Heterobasidion annosum species complex</taxon>
    </lineage>
</organism>
<feature type="transmembrane region" description="Helical" evidence="4">
    <location>
        <begin position="334"/>
        <end position="359"/>
    </location>
</feature>
<feature type="transmembrane region" description="Helical" evidence="4">
    <location>
        <begin position="245"/>
        <end position="265"/>
    </location>
</feature>
<dbReference type="SUPFAM" id="SSF103473">
    <property type="entry name" value="MFS general substrate transporter"/>
    <property type="match status" value="1"/>
</dbReference>
<evidence type="ECO:0000256" key="1">
    <source>
        <dbReference type="ARBA" id="ARBA00004141"/>
    </source>
</evidence>
<dbReference type="InterPro" id="IPR050327">
    <property type="entry name" value="Proton-linked_MCT"/>
</dbReference>
<dbReference type="eggNOG" id="KOG2504">
    <property type="taxonomic scope" value="Eukaryota"/>
</dbReference>
<keyword evidence="4" id="KW-1133">Transmembrane helix</keyword>
<feature type="transmembrane region" description="Helical" evidence="4">
    <location>
        <begin position="398"/>
        <end position="419"/>
    </location>
</feature>
<dbReference type="OrthoDB" id="6499973at2759"/>